<dbReference type="GO" id="GO:0005506">
    <property type="term" value="F:iron ion binding"/>
    <property type="evidence" value="ECO:0007669"/>
    <property type="project" value="InterPro"/>
</dbReference>
<evidence type="ECO:0000256" key="12">
    <source>
        <dbReference type="ARBA" id="ARBA00023136"/>
    </source>
</evidence>
<keyword evidence="11 14" id="KW-0503">Monooxygenase</keyword>
<keyword evidence="15" id="KW-0732">Signal</keyword>
<evidence type="ECO:0000256" key="2">
    <source>
        <dbReference type="ARBA" id="ARBA00004167"/>
    </source>
</evidence>
<dbReference type="PANTHER" id="PTHR46300:SF7">
    <property type="entry name" value="P450, PUTATIVE (EUROFUNG)-RELATED"/>
    <property type="match status" value="1"/>
</dbReference>
<keyword evidence="12" id="KW-0472">Membrane</keyword>
<keyword evidence="8" id="KW-1133">Transmembrane helix</keyword>
<evidence type="ECO:0000256" key="13">
    <source>
        <dbReference type="PIRSR" id="PIRSR602401-1"/>
    </source>
</evidence>
<name>A0A8E2DKG7_9APHY</name>
<comment type="subcellular location">
    <subcellularLocation>
        <location evidence="2">Membrane</location>
        <topology evidence="2">Single-pass membrane protein</topology>
    </subcellularLocation>
</comment>
<keyword evidence="9 14" id="KW-0560">Oxidoreductase</keyword>
<dbReference type="InterPro" id="IPR050364">
    <property type="entry name" value="Cytochrome_P450_fung"/>
</dbReference>
<dbReference type="AlphaFoldDB" id="A0A8E2DKG7"/>
<dbReference type="InterPro" id="IPR017972">
    <property type="entry name" value="Cyt_P450_CS"/>
</dbReference>
<dbReference type="InterPro" id="IPR002401">
    <property type="entry name" value="Cyt_P450_E_grp-I"/>
</dbReference>
<dbReference type="CDD" id="cd11065">
    <property type="entry name" value="CYP64-like"/>
    <property type="match status" value="1"/>
</dbReference>
<dbReference type="SUPFAM" id="SSF48264">
    <property type="entry name" value="Cytochrome P450"/>
    <property type="match status" value="1"/>
</dbReference>
<dbReference type="InterPro" id="IPR001128">
    <property type="entry name" value="Cyt_P450"/>
</dbReference>
<evidence type="ECO:0000256" key="5">
    <source>
        <dbReference type="ARBA" id="ARBA00022617"/>
    </source>
</evidence>
<evidence type="ECO:0000256" key="1">
    <source>
        <dbReference type="ARBA" id="ARBA00001971"/>
    </source>
</evidence>
<dbReference type="InterPro" id="IPR036396">
    <property type="entry name" value="Cyt_P450_sf"/>
</dbReference>
<dbReference type="OrthoDB" id="2789670at2759"/>
<comment type="pathway">
    <text evidence="3">Secondary metabolite biosynthesis.</text>
</comment>
<evidence type="ECO:0000256" key="15">
    <source>
        <dbReference type="SAM" id="SignalP"/>
    </source>
</evidence>
<evidence type="ECO:0000256" key="7">
    <source>
        <dbReference type="ARBA" id="ARBA00022723"/>
    </source>
</evidence>
<keyword evidence="7 13" id="KW-0479">Metal-binding</keyword>
<evidence type="ECO:0000313" key="16">
    <source>
        <dbReference type="EMBL" id="OCH91450.1"/>
    </source>
</evidence>
<evidence type="ECO:0000256" key="11">
    <source>
        <dbReference type="ARBA" id="ARBA00023033"/>
    </source>
</evidence>
<keyword evidence="10 13" id="KW-0408">Iron</keyword>
<sequence>MSLSIISALPLVILLLVLWRRNAKSSGGVLYRGLPLPPGPKPLPIIGNALDVPVTLPWRTYAQWAREYGDLLHLRIFGKSIIVLNSFSAVSDLFEKRSTNYSDRPQTEMTSLTGWTWVFAVAKYGEEWRRKRRDFYQYFNQTAVRQFEPQIRDAAQSLLRRLYHEPKGFADHIQYAFGATMLSVLYGIQAEEKDDKYIAIAERALDAIGEVATAGKFWVDFVPLLRYIPIWMPGAEFQRKAAKWKLDASAMKETPWHDMAVSPKDGPYAHVALGMSEQISSLIGEAHAREEEISKSVCGAAYAGGSHTTVSTMLTFFLAMVLYPDVQRKAQLELEAVVGSTRLPDFSDKEDLPYINALCMECLRWQPASPLALPHKSMADDEYNGYFIPACSILLQNSWAILHDPDEYPDPEKFRPERFLKNGKLNDEVRDPAIVAFGLGRRTCPGRFFINLALYMDIAYILHTFSISSALDDEGNPLPLEANMTSASLSCPIPFGCTIKPRSKQAELLIQDDKEVQA</sequence>
<keyword evidence="5 13" id="KW-0349">Heme</keyword>
<evidence type="ECO:0000256" key="10">
    <source>
        <dbReference type="ARBA" id="ARBA00023004"/>
    </source>
</evidence>
<dbReference type="GO" id="GO:0016705">
    <property type="term" value="F:oxidoreductase activity, acting on paired donors, with incorporation or reduction of molecular oxygen"/>
    <property type="evidence" value="ECO:0007669"/>
    <property type="project" value="InterPro"/>
</dbReference>
<dbReference type="PANTHER" id="PTHR46300">
    <property type="entry name" value="P450, PUTATIVE (EUROFUNG)-RELATED-RELATED"/>
    <property type="match status" value="1"/>
</dbReference>
<evidence type="ECO:0000256" key="4">
    <source>
        <dbReference type="ARBA" id="ARBA00010617"/>
    </source>
</evidence>
<evidence type="ECO:0000256" key="6">
    <source>
        <dbReference type="ARBA" id="ARBA00022692"/>
    </source>
</evidence>
<evidence type="ECO:0000256" key="3">
    <source>
        <dbReference type="ARBA" id="ARBA00005179"/>
    </source>
</evidence>
<dbReference type="Proteomes" id="UP000250043">
    <property type="component" value="Unassembled WGS sequence"/>
</dbReference>
<evidence type="ECO:0000313" key="17">
    <source>
        <dbReference type="Proteomes" id="UP000250043"/>
    </source>
</evidence>
<dbReference type="PROSITE" id="PS00086">
    <property type="entry name" value="CYTOCHROME_P450"/>
    <property type="match status" value="1"/>
</dbReference>
<dbReference type="EMBL" id="KV722385">
    <property type="protein sequence ID" value="OCH91450.1"/>
    <property type="molecule type" value="Genomic_DNA"/>
</dbReference>
<feature type="chain" id="PRO_5034863653" evidence="15">
    <location>
        <begin position="26"/>
        <end position="518"/>
    </location>
</feature>
<accession>A0A8E2DKG7</accession>
<comment type="similarity">
    <text evidence="4 14">Belongs to the cytochrome P450 family.</text>
</comment>
<gene>
    <name evidence="16" type="ORF">OBBRIDRAFT_873078</name>
</gene>
<feature type="binding site" description="axial binding residue" evidence="13">
    <location>
        <position position="444"/>
    </location>
    <ligand>
        <name>heme</name>
        <dbReference type="ChEBI" id="CHEBI:30413"/>
    </ligand>
    <ligandPart>
        <name>Fe</name>
        <dbReference type="ChEBI" id="CHEBI:18248"/>
    </ligandPart>
</feature>
<dbReference type="Gene3D" id="1.10.630.10">
    <property type="entry name" value="Cytochrome P450"/>
    <property type="match status" value="1"/>
</dbReference>
<dbReference type="GO" id="GO:0004497">
    <property type="term" value="F:monooxygenase activity"/>
    <property type="evidence" value="ECO:0007669"/>
    <property type="project" value="UniProtKB-KW"/>
</dbReference>
<feature type="signal peptide" evidence="15">
    <location>
        <begin position="1"/>
        <end position="25"/>
    </location>
</feature>
<protein>
    <submittedName>
        <fullName evidence="16">Cytochrome P450</fullName>
    </submittedName>
</protein>
<dbReference type="GO" id="GO:0020037">
    <property type="term" value="F:heme binding"/>
    <property type="evidence" value="ECO:0007669"/>
    <property type="project" value="InterPro"/>
</dbReference>
<proteinExistence type="inferred from homology"/>
<keyword evidence="6" id="KW-0812">Transmembrane</keyword>
<reference evidence="16 17" key="1">
    <citation type="submission" date="2016-07" db="EMBL/GenBank/DDBJ databases">
        <title>Draft genome of the white-rot fungus Obba rivulosa 3A-2.</title>
        <authorList>
            <consortium name="DOE Joint Genome Institute"/>
            <person name="Miettinen O."/>
            <person name="Riley R."/>
            <person name="Acob R."/>
            <person name="Barry K."/>
            <person name="Cullen D."/>
            <person name="De Vries R."/>
            <person name="Hainaut M."/>
            <person name="Hatakka A."/>
            <person name="Henrissat B."/>
            <person name="Hilden K."/>
            <person name="Kuo R."/>
            <person name="Labutti K."/>
            <person name="Lipzen A."/>
            <person name="Makela M.R."/>
            <person name="Sandor L."/>
            <person name="Spatafora J.W."/>
            <person name="Grigoriev I.V."/>
            <person name="Hibbett D.S."/>
        </authorList>
    </citation>
    <scope>NUCLEOTIDE SEQUENCE [LARGE SCALE GENOMIC DNA]</scope>
    <source>
        <strain evidence="16 17">3A-2</strain>
    </source>
</reference>
<dbReference type="GO" id="GO:0016020">
    <property type="term" value="C:membrane"/>
    <property type="evidence" value="ECO:0007669"/>
    <property type="project" value="UniProtKB-SubCell"/>
</dbReference>
<dbReference type="Pfam" id="PF00067">
    <property type="entry name" value="p450"/>
    <property type="match status" value="1"/>
</dbReference>
<organism evidence="16 17">
    <name type="scientific">Obba rivulosa</name>
    <dbReference type="NCBI Taxonomy" id="1052685"/>
    <lineage>
        <taxon>Eukaryota</taxon>
        <taxon>Fungi</taxon>
        <taxon>Dikarya</taxon>
        <taxon>Basidiomycota</taxon>
        <taxon>Agaricomycotina</taxon>
        <taxon>Agaricomycetes</taxon>
        <taxon>Polyporales</taxon>
        <taxon>Gelatoporiaceae</taxon>
        <taxon>Obba</taxon>
    </lineage>
</organism>
<evidence type="ECO:0000256" key="9">
    <source>
        <dbReference type="ARBA" id="ARBA00023002"/>
    </source>
</evidence>
<comment type="cofactor">
    <cofactor evidence="1 13">
        <name>heme</name>
        <dbReference type="ChEBI" id="CHEBI:30413"/>
    </cofactor>
</comment>
<dbReference type="PRINTS" id="PR00463">
    <property type="entry name" value="EP450I"/>
</dbReference>
<keyword evidence="17" id="KW-1185">Reference proteome</keyword>
<evidence type="ECO:0000256" key="14">
    <source>
        <dbReference type="RuleBase" id="RU000461"/>
    </source>
</evidence>
<dbReference type="PRINTS" id="PR00385">
    <property type="entry name" value="P450"/>
</dbReference>
<evidence type="ECO:0000256" key="8">
    <source>
        <dbReference type="ARBA" id="ARBA00022989"/>
    </source>
</evidence>